<feature type="domain" description="Glycosyl hydrolase family 31 C-terminal" evidence="5">
    <location>
        <begin position="382"/>
        <end position="468"/>
    </location>
</feature>
<evidence type="ECO:0000259" key="5">
    <source>
        <dbReference type="Pfam" id="PF21365"/>
    </source>
</evidence>
<name>A0A0D5NJX9_9BACL</name>
<dbReference type="STRING" id="1126833.VN24_13745"/>
<dbReference type="Gene3D" id="3.20.20.80">
    <property type="entry name" value="Glycosidases"/>
    <property type="match status" value="1"/>
</dbReference>
<reference evidence="7" key="2">
    <citation type="submission" date="2015-03" db="EMBL/GenBank/DDBJ databases">
        <title>Genome sequence of Paenibacillus beijingensis strain DSM 24997T.</title>
        <authorList>
            <person name="Kwak Y."/>
            <person name="Shin J.-H."/>
        </authorList>
    </citation>
    <scope>NUCLEOTIDE SEQUENCE [LARGE SCALE GENOMIC DNA]</scope>
    <source>
        <strain evidence="7">DSM 24997</strain>
    </source>
</reference>
<comment type="similarity">
    <text evidence="1 2">Belongs to the glycosyl hydrolase 31 family.</text>
</comment>
<dbReference type="PANTHER" id="PTHR43863">
    <property type="entry name" value="HYDROLASE, PUTATIVE (AFU_ORTHOLOGUE AFUA_1G03140)-RELATED"/>
    <property type="match status" value="1"/>
</dbReference>
<evidence type="ECO:0000256" key="2">
    <source>
        <dbReference type="RuleBase" id="RU361185"/>
    </source>
</evidence>
<dbReference type="AlphaFoldDB" id="A0A0D5NJX9"/>
<accession>A0A0D5NJX9</accession>
<reference evidence="6 7" key="1">
    <citation type="journal article" date="2015" name="J. Biotechnol.">
        <title>Complete genome sequence of Paenibacillus beijingensis 7188(T) (=DSM 24997(T)), a novel rhizobacterium from jujube garden soil.</title>
        <authorList>
            <person name="Kwak Y."/>
            <person name="Shin J.H."/>
        </authorList>
    </citation>
    <scope>NUCLEOTIDE SEQUENCE [LARGE SCALE GENOMIC DNA]</scope>
    <source>
        <strain evidence="6 7">DSM 24997</strain>
    </source>
</reference>
<dbReference type="CDD" id="cd14752">
    <property type="entry name" value="GH31_N"/>
    <property type="match status" value="1"/>
</dbReference>
<dbReference type="SUPFAM" id="SSF51011">
    <property type="entry name" value="Glycosyl hydrolase domain"/>
    <property type="match status" value="1"/>
</dbReference>
<dbReference type="PATRIC" id="fig|1126833.4.peg.2998"/>
<keyword evidence="7" id="KW-1185">Reference proteome</keyword>
<dbReference type="InterPro" id="IPR000322">
    <property type="entry name" value="Glyco_hydro_31_TIM"/>
</dbReference>
<dbReference type="OrthoDB" id="176168at2"/>
<dbReference type="SUPFAM" id="SSF51445">
    <property type="entry name" value="(Trans)glycosidases"/>
    <property type="match status" value="1"/>
</dbReference>
<evidence type="ECO:0000256" key="1">
    <source>
        <dbReference type="ARBA" id="ARBA00007806"/>
    </source>
</evidence>
<dbReference type="Pfam" id="PF21365">
    <property type="entry name" value="Glyco_hydro_31_3rd"/>
    <property type="match status" value="1"/>
</dbReference>
<dbReference type="HOGENOM" id="CLU_000631_7_2_9"/>
<feature type="domain" description="DUF5110" evidence="4">
    <location>
        <begin position="486"/>
        <end position="555"/>
    </location>
</feature>
<dbReference type="KEGG" id="pbj:VN24_13745"/>
<dbReference type="Pfam" id="PF17137">
    <property type="entry name" value="DUF5110"/>
    <property type="match status" value="1"/>
</dbReference>
<keyword evidence="2" id="KW-0378">Hydrolase</keyword>
<dbReference type="InterPro" id="IPR013780">
    <property type="entry name" value="Glyco_hydro_b"/>
</dbReference>
<dbReference type="InterPro" id="IPR048395">
    <property type="entry name" value="Glyco_hydro_31_C"/>
</dbReference>
<gene>
    <name evidence="6" type="ORF">VN24_13745</name>
</gene>
<dbReference type="Proteomes" id="UP000032633">
    <property type="component" value="Chromosome"/>
</dbReference>
<dbReference type="PANTHER" id="PTHR43863:SF2">
    <property type="entry name" value="MALTASE-GLUCOAMYLASE"/>
    <property type="match status" value="1"/>
</dbReference>
<evidence type="ECO:0000259" key="3">
    <source>
        <dbReference type="Pfam" id="PF01055"/>
    </source>
</evidence>
<dbReference type="Gene3D" id="2.60.40.1180">
    <property type="entry name" value="Golgi alpha-mannosidase II"/>
    <property type="match status" value="2"/>
</dbReference>
<dbReference type="InterPro" id="IPR033403">
    <property type="entry name" value="DUF5110"/>
</dbReference>
<dbReference type="InterPro" id="IPR017853">
    <property type="entry name" value="GH"/>
</dbReference>
<proteinExistence type="inferred from homology"/>
<dbReference type="InterPro" id="IPR051816">
    <property type="entry name" value="Glycosyl_Hydrolase_31"/>
</dbReference>
<organism evidence="6 7">
    <name type="scientific">Paenibacillus beijingensis</name>
    <dbReference type="NCBI Taxonomy" id="1126833"/>
    <lineage>
        <taxon>Bacteria</taxon>
        <taxon>Bacillati</taxon>
        <taxon>Bacillota</taxon>
        <taxon>Bacilli</taxon>
        <taxon>Bacillales</taxon>
        <taxon>Paenibacillaceae</taxon>
        <taxon>Paenibacillus</taxon>
    </lineage>
</organism>
<evidence type="ECO:0000313" key="6">
    <source>
        <dbReference type="EMBL" id="AJY75435.1"/>
    </source>
</evidence>
<dbReference type="Pfam" id="PF01055">
    <property type="entry name" value="Glyco_hydro_31_2nd"/>
    <property type="match status" value="1"/>
</dbReference>
<sequence length="617" mass="67166">MNAAFDMGQESPDYYSFGAPDGEMVYYFINGPTMAGVASRYAELTGGAPLPPKWALGYIQSKYGYESWSEVNAVVDEFRTRGIPVDGMVLDVYWAAPNHYFDFTWNSAGGFANPAANLAALRSKGIKVTNIVDPYVQQTASNYGDGNTNGYFAKQGGATKVYQAWYGPSGLIDYTNPAAAVWFTNDPAHTKDVRQLWDDGVRGWWIDLNEPETPVNPADEFMRGTADKVHNVYALSEAKAFYDAQRSYTDERVWNLARSGFSGIQQYGTTVWTGDVDASWDALTHNLQLGMSAGMSGIPYVATDTGGFNGKPSAELYTRWMQASAFMPIFRAHGCECGDPTNTREPWAFGTTAEGIVKDAIKQRYRMLPYIYSAAKDTLASGTPMMKPLVADYPGDANAANLQDQWMFGPSLLVAPVHAAGATSRSVYLPYGTWYDWNSGSKWSGGQTITYSAPLETIPVLVKEGAIVPLGKDMNYVGETADDFINLKVYPLAAGGTSSYSLYEDDGLTYGYETGGSRETSIIVNKGSSAISLNIGAAQGSYPGQPNSRQWRSEVKTESLNVATVKRNGTALTKVNTFSEFNTGTDVWYNDAASGTVYIQTAFVPTTQAQTIELTSS</sequence>
<dbReference type="RefSeq" id="WP_045670864.1">
    <property type="nucleotide sequence ID" value="NZ_CP011058.1"/>
</dbReference>
<evidence type="ECO:0000313" key="7">
    <source>
        <dbReference type="Proteomes" id="UP000032633"/>
    </source>
</evidence>
<protein>
    <submittedName>
        <fullName evidence="6">Uncharacterized protein</fullName>
    </submittedName>
</protein>
<dbReference type="EMBL" id="CP011058">
    <property type="protein sequence ID" value="AJY75435.1"/>
    <property type="molecule type" value="Genomic_DNA"/>
</dbReference>
<dbReference type="GO" id="GO:0005975">
    <property type="term" value="P:carbohydrate metabolic process"/>
    <property type="evidence" value="ECO:0007669"/>
    <property type="project" value="InterPro"/>
</dbReference>
<keyword evidence="2" id="KW-0326">Glycosidase</keyword>
<feature type="domain" description="Glycoside hydrolase family 31 TIM barrel" evidence="3">
    <location>
        <begin position="49"/>
        <end position="374"/>
    </location>
</feature>
<evidence type="ECO:0000259" key="4">
    <source>
        <dbReference type="Pfam" id="PF17137"/>
    </source>
</evidence>
<dbReference type="GO" id="GO:0004553">
    <property type="term" value="F:hydrolase activity, hydrolyzing O-glycosyl compounds"/>
    <property type="evidence" value="ECO:0007669"/>
    <property type="project" value="InterPro"/>
</dbReference>